<feature type="transmembrane region" description="Helical" evidence="1">
    <location>
        <begin position="128"/>
        <end position="148"/>
    </location>
</feature>
<keyword evidence="1" id="KW-1133">Transmembrane helix</keyword>
<proteinExistence type="predicted"/>
<keyword evidence="1" id="KW-0812">Transmembrane</keyword>
<evidence type="ECO:0000313" key="3">
    <source>
        <dbReference type="Proteomes" id="UP000066284"/>
    </source>
</evidence>
<feature type="transmembrane region" description="Helical" evidence="1">
    <location>
        <begin position="232"/>
        <end position="251"/>
    </location>
</feature>
<dbReference type="AlphaFoldDB" id="A0A0S4KWY9"/>
<accession>A0A0S4KWY9</accession>
<dbReference type="KEGG" id="nio:NITINOP_1171"/>
<dbReference type="EMBL" id="LN885086">
    <property type="protein sequence ID" value="CUQ66146.1"/>
    <property type="molecule type" value="Genomic_DNA"/>
</dbReference>
<gene>
    <name evidence="2" type="ORF">NITINOP_1171</name>
</gene>
<organism evidence="2 3">
    <name type="scientific">Candidatus Nitrospira inopinata</name>
    <dbReference type="NCBI Taxonomy" id="1715989"/>
    <lineage>
        <taxon>Bacteria</taxon>
        <taxon>Pseudomonadati</taxon>
        <taxon>Nitrospirota</taxon>
        <taxon>Nitrospiria</taxon>
        <taxon>Nitrospirales</taxon>
        <taxon>Nitrospiraceae</taxon>
        <taxon>Nitrospira</taxon>
    </lineage>
</organism>
<name>A0A0S4KWY9_9BACT</name>
<protein>
    <submittedName>
        <fullName evidence="2">Uncharacterized protein</fullName>
    </submittedName>
</protein>
<keyword evidence="1" id="KW-0472">Membrane</keyword>
<sequence>MPPPSHVSRVKTVASRPTIMTSPSSASASDYRFLFLMIPSLFILSLAIGLFEFSSNITVDNFHYLTNRLMHPDSERSTHSFNPSHFLVEVKSRYLWLTTVVIMLVAGLYASILCGMIVYQSHPRPRMAVVAGVGTILAAMGLFSLLALDETHTLYRAVFAFSYENLRQAGPERISPELLRYAKTVVSLINVEAVVVPVVAILAACSTLAPPLTGDQADPDFCATQMKRLKEVLGASSAVLVAGVLHMGAWLRWPAALISDKAAHEAVLGAAMAVTLFWGVTFTLMLVSTYLPAAFILAKRAQALLQADPDTRSPSAQEAWLKQHGLFLSLHDHVPQFGLMLAPLLASPLSSLLLAPLAPSG</sequence>
<feature type="transmembrane region" description="Helical" evidence="1">
    <location>
        <begin position="94"/>
        <end position="119"/>
    </location>
</feature>
<feature type="transmembrane region" description="Helical" evidence="1">
    <location>
        <begin position="33"/>
        <end position="51"/>
    </location>
</feature>
<evidence type="ECO:0000313" key="2">
    <source>
        <dbReference type="EMBL" id="CUQ66146.1"/>
    </source>
</evidence>
<evidence type="ECO:0000256" key="1">
    <source>
        <dbReference type="SAM" id="Phobius"/>
    </source>
</evidence>
<dbReference type="Proteomes" id="UP000066284">
    <property type="component" value="Chromosome 1"/>
</dbReference>
<feature type="transmembrane region" description="Helical" evidence="1">
    <location>
        <begin position="271"/>
        <end position="297"/>
    </location>
</feature>
<keyword evidence="3" id="KW-1185">Reference proteome</keyword>
<reference evidence="3" key="1">
    <citation type="submission" date="2015-09" db="EMBL/GenBank/DDBJ databases">
        <authorList>
            <person name="Daims H."/>
        </authorList>
    </citation>
    <scope>NUCLEOTIDE SEQUENCE [LARGE SCALE GENOMIC DNA]</scope>
</reference>